<feature type="region of interest" description="Disordered" evidence="8">
    <location>
        <begin position="1"/>
        <end position="41"/>
    </location>
</feature>
<dbReference type="InterPro" id="IPR027470">
    <property type="entry name" value="Cation_efflux_CTD"/>
</dbReference>
<dbReference type="Gene3D" id="1.20.1510.10">
    <property type="entry name" value="Cation efflux protein transmembrane domain"/>
    <property type="match status" value="1"/>
</dbReference>
<dbReference type="PANTHER" id="PTHR11562:SF17">
    <property type="entry name" value="RE54080P-RELATED"/>
    <property type="match status" value="1"/>
</dbReference>
<keyword evidence="5 9" id="KW-1133">Transmembrane helix</keyword>
<dbReference type="EMBL" id="LR746496">
    <property type="protein sequence ID" value="CAA7601720.1"/>
    <property type="molecule type" value="Genomic_DNA"/>
</dbReference>
<evidence type="ECO:0000256" key="9">
    <source>
        <dbReference type="SAM" id="Phobius"/>
    </source>
</evidence>
<dbReference type="GO" id="GO:0005385">
    <property type="term" value="F:zinc ion transmembrane transporter activity"/>
    <property type="evidence" value="ECO:0007669"/>
    <property type="project" value="TreeGrafter"/>
</dbReference>
<feature type="transmembrane region" description="Helical" evidence="9">
    <location>
        <begin position="150"/>
        <end position="170"/>
    </location>
</feature>
<evidence type="ECO:0000313" key="13">
    <source>
        <dbReference type="EMBL" id="CEJ09061.1"/>
    </source>
</evidence>
<reference evidence="12" key="2">
    <citation type="submission" date="2020-01" db="EMBL/GenBank/DDBJ databases">
        <authorList>
            <person name="Hornung B."/>
        </authorList>
    </citation>
    <scope>NUCLEOTIDE SEQUENCE</scope>
    <source>
        <strain evidence="12">PacBioINE</strain>
    </source>
</reference>
<evidence type="ECO:0000256" key="3">
    <source>
        <dbReference type="ARBA" id="ARBA00022448"/>
    </source>
</evidence>
<feature type="transmembrane region" description="Helical" evidence="9">
    <location>
        <begin position="182"/>
        <end position="202"/>
    </location>
</feature>
<dbReference type="InterPro" id="IPR002524">
    <property type="entry name" value="Cation_efflux"/>
</dbReference>
<comment type="subcellular location">
    <subcellularLocation>
        <location evidence="1">Membrane</location>
        <topology evidence="1">Multi-pass membrane protein</topology>
    </subcellularLocation>
</comment>
<protein>
    <submittedName>
        <fullName evidence="13">Cadmium, cobalt and zinc/H(+)-K(+) antiporter</fullName>
    </submittedName>
    <submittedName>
        <fullName evidence="12">Cation diffusion facilitator family transporter</fullName>
    </submittedName>
</protein>
<sequence>MSEGKMIATAPDHKDDYKHDHEHSHNHEDGHSHKHGGLGGHVHASGDRLKWAFWATMIILAVEVIGGSLANSLALLSDAGHVLTDVAALGLAWFAAVQAQKSPTLKHTFGYHRTGILAALANSVTLIVIALIILIEAFHRLQHPEPVQSTIMYISAGVGILVNLGIALGFRGGEGNLNIRSALLHVLGDAAASAGVILGGVVMQVTHWYIIDPILSVLIAFLVAWGAWRIVKETLHILMEGTPVDFQAEPLLAFVKTLPGVCSLHDLHVWSVTPERVALSCHLVIEPNSSLSAGLSLIDEIKAYLRQTFNISHATIELETAQCPCTSLLCQDKLWKGSEDDQGHAH</sequence>
<keyword evidence="6" id="KW-0406">Ion transport</keyword>
<feature type="transmembrane region" description="Helical" evidence="9">
    <location>
        <begin position="116"/>
        <end position="138"/>
    </location>
</feature>
<accession>A0A8S0X5J9</accession>
<dbReference type="GO" id="GO:0005886">
    <property type="term" value="C:plasma membrane"/>
    <property type="evidence" value="ECO:0007669"/>
    <property type="project" value="TreeGrafter"/>
</dbReference>
<dbReference type="PANTHER" id="PTHR11562">
    <property type="entry name" value="CATION EFFLUX PROTEIN/ ZINC TRANSPORTER"/>
    <property type="match status" value="1"/>
</dbReference>
<feature type="transmembrane region" description="Helical" evidence="9">
    <location>
        <begin position="79"/>
        <end position="96"/>
    </location>
</feature>
<feature type="transmembrane region" description="Helical" evidence="9">
    <location>
        <begin position="208"/>
        <end position="228"/>
    </location>
</feature>
<proteinExistence type="inferred from homology"/>
<organism evidence="12">
    <name type="scientific">Acididesulfobacillus acetoxydans</name>
    <dbReference type="NCBI Taxonomy" id="1561005"/>
    <lineage>
        <taxon>Bacteria</taxon>
        <taxon>Bacillati</taxon>
        <taxon>Bacillota</taxon>
        <taxon>Clostridia</taxon>
        <taxon>Eubacteriales</taxon>
        <taxon>Peptococcaceae</taxon>
        <taxon>Acididesulfobacillus</taxon>
    </lineage>
</organism>
<evidence type="ECO:0000256" key="5">
    <source>
        <dbReference type="ARBA" id="ARBA00022989"/>
    </source>
</evidence>
<dbReference type="Proteomes" id="UP001071230">
    <property type="component" value="Unassembled WGS sequence"/>
</dbReference>
<dbReference type="NCBIfam" id="TIGR01297">
    <property type="entry name" value="CDF"/>
    <property type="match status" value="1"/>
</dbReference>
<name>A0A8S0X5J9_9FIRM</name>
<evidence type="ECO:0000256" key="4">
    <source>
        <dbReference type="ARBA" id="ARBA00022692"/>
    </source>
</evidence>
<dbReference type="InterPro" id="IPR027469">
    <property type="entry name" value="Cation_efflux_TMD_sf"/>
</dbReference>
<reference evidence="13" key="1">
    <citation type="submission" date="2014-11" db="EMBL/GenBank/DDBJ databases">
        <authorList>
            <person name="Hornung B.V."/>
        </authorList>
    </citation>
    <scope>NUCLEOTIDE SEQUENCE</scope>
    <source>
        <strain evidence="13">INE</strain>
    </source>
</reference>
<feature type="domain" description="Cation efflux protein cytoplasmic" evidence="11">
    <location>
        <begin position="251"/>
        <end position="319"/>
    </location>
</feature>
<keyword evidence="4 9" id="KW-0812">Transmembrane</keyword>
<dbReference type="RefSeq" id="WP_240985210.1">
    <property type="nucleotide sequence ID" value="NZ_CDGJ01000110.1"/>
</dbReference>
<feature type="domain" description="Cation efflux protein transmembrane" evidence="10">
    <location>
        <begin position="51"/>
        <end position="239"/>
    </location>
</feature>
<dbReference type="KEGG" id="aacx:DEACI_2388"/>
<evidence type="ECO:0000256" key="2">
    <source>
        <dbReference type="ARBA" id="ARBA00008873"/>
    </source>
</evidence>
<dbReference type="SUPFAM" id="SSF160240">
    <property type="entry name" value="Cation efflux protein cytoplasmic domain-like"/>
    <property type="match status" value="1"/>
</dbReference>
<evidence type="ECO:0000313" key="14">
    <source>
        <dbReference type="Proteomes" id="UP001071230"/>
    </source>
</evidence>
<dbReference type="AlphaFoldDB" id="A0A8S0X5J9"/>
<keyword evidence="3" id="KW-0813">Transport</keyword>
<dbReference type="Gene3D" id="3.30.70.1350">
    <property type="entry name" value="Cation efflux protein, cytoplasmic domain"/>
    <property type="match status" value="1"/>
</dbReference>
<dbReference type="Pfam" id="PF16916">
    <property type="entry name" value="ZT_dimer"/>
    <property type="match status" value="1"/>
</dbReference>
<evidence type="ECO:0000256" key="6">
    <source>
        <dbReference type="ARBA" id="ARBA00023065"/>
    </source>
</evidence>
<evidence type="ECO:0000259" key="10">
    <source>
        <dbReference type="Pfam" id="PF01545"/>
    </source>
</evidence>
<comment type="similarity">
    <text evidence="2">Belongs to the cation diffusion facilitator (CDF) transporter (TC 2.A.4) family. SLC30A subfamily.</text>
</comment>
<feature type="compositionally biased region" description="Basic and acidic residues" evidence="8">
    <location>
        <begin position="11"/>
        <end position="31"/>
    </location>
</feature>
<evidence type="ECO:0000259" key="11">
    <source>
        <dbReference type="Pfam" id="PF16916"/>
    </source>
</evidence>
<dbReference type="InterPro" id="IPR036837">
    <property type="entry name" value="Cation_efflux_CTD_sf"/>
</dbReference>
<evidence type="ECO:0000313" key="12">
    <source>
        <dbReference type="EMBL" id="CAA7601720.1"/>
    </source>
</evidence>
<dbReference type="Proteomes" id="UP000836597">
    <property type="component" value="Chromosome"/>
</dbReference>
<feature type="transmembrane region" description="Helical" evidence="9">
    <location>
        <begin position="51"/>
        <end position="73"/>
    </location>
</feature>
<evidence type="ECO:0000256" key="1">
    <source>
        <dbReference type="ARBA" id="ARBA00004141"/>
    </source>
</evidence>
<dbReference type="SUPFAM" id="SSF161111">
    <property type="entry name" value="Cation efflux protein transmembrane domain-like"/>
    <property type="match status" value="1"/>
</dbReference>
<dbReference type="EMBL" id="CDGJ01000110">
    <property type="protein sequence ID" value="CEJ09061.1"/>
    <property type="molecule type" value="Genomic_DNA"/>
</dbReference>
<keyword evidence="14" id="KW-1185">Reference proteome</keyword>
<dbReference type="Pfam" id="PF01545">
    <property type="entry name" value="Cation_efflux"/>
    <property type="match status" value="1"/>
</dbReference>
<keyword evidence="7 9" id="KW-0472">Membrane</keyword>
<dbReference type="InterPro" id="IPR058533">
    <property type="entry name" value="Cation_efflux_TM"/>
</dbReference>
<evidence type="ECO:0000256" key="8">
    <source>
        <dbReference type="SAM" id="MobiDB-lite"/>
    </source>
</evidence>
<dbReference type="InterPro" id="IPR050681">
    <property type="entry name" value="CDF/SLC30A"/>
</dbReference>
<evidence type="ECO:0000256" key="7">
    <source>
        <dbReference type="ARBA" id="ARBA00023136"/>
    </source>
</evidence>
<gene>
    <name evidence="12" type="ORF">DEACI_2388</name>
    <name evidence="13" type="ORF">DEACI_3544</name>
</gene>